<dbReference type="SMART" id="SM00098">
    <property type="entry name" value="alkPPc"/>
    <property type="match status" value="1"/>
</dbReference>
<evidence type="ECO:0000256" key="10">
    <source>
        <dbReference type="ARBA" id="ARBA00023180"/>
    </source>
</evidence>
<dbReference type="PRINTS" id="PR00113">
    <property type="entry name" value="ALKPHPHTASE"/>
</dbReference>
<dbReference type="SUPFAM" id="SSF53649">
    <property type="entry name" value="Alkaline phosphatase-like"/>
    <property type="match status" value="1"/>
</dbReference>
<evidence type="ECO:0000256" key="14">
    <source>
        <dbReference type="RuleBase" id="RU003946"/>
    </source>
</evidence>
<keyword evidence="6" id="KW-0378">Hydrolase</keyword>
<dbReference type="EMBL" id="MJAO01000025">
    <property type="protein sequence ID" value="OKB64960.1"/>
    <property type="molecule type" value="Genomic_DNA"/>
</dbReference>
<comment type="caution">
    <text evidence="16">The sequence shown here is derived from an EMBL/GenBank/DDBJ whole genome shotgun (WGS) entry which is preliminary data.</text>
</comment>
<feature type="binding site" evidence="13">
    <location>
        <position position="386"/>
    </location>
    <ligand>
        <name>Zn(2+)</name>
        <dbReference type="ChEBI" id="CHEBI:29105"/>
        <label>2</label>
    </ligand>
</feature>
<keyword evidence="11" id="KW-0449">Lipoprotein</keyword>
<feature type="signal peptide" evidence="15">
    <location>
        <begin position="1"/>
        <end position="26"/>
    </location>
</feature>
<dbReference type="PANTHER" id="PTHR11596">
    <property type="entry name" value="ALKALINE PHOSPHATASE"/>
    <property type="match status" value="1"/>
</dbReference>
<accession>A0A1Q4NVQ0</accession>
<keyword evidence="2" id="KW-1003">Cell membrane</keyword>
<dbReference type="CDD" id="cd16012">
    <property type="entry name" value="ALP"/>
    <property type="match status" value="1"/>
</dbReference>
<evidence type="ECO:0000256" key="12">
    <source>
        <dbReference type="PIRSR" id="PIRSR601952-1"/>
    </source>
</evidence>
<feature type="binding site" evidence="13">
    <location>
        <position position="69"/>
    </location>
    <ligand>
        <name>Zn(2+)</name>
        <dbReference type="ChEBI" id="CHEBI:29105"/>
        <label>2</label>
    </ligand>
</feature>
<keyword evidence="9" id="KW-0472">Membrane</keyword>
<dbReference type="Proteomes" id="UP000185770">
    <property type="component" value="Unassembled WGS sequence"/>
</dbReference>
<keyword evidence="4" id="KW-0336">GPI-anchor</keyword>
<evidence type="ECO:0000256" key="7">
    <source>
        <dbReference type="ARBA" id="ARBA00022833"/>
    </source>
</evidence>
<dbReference type="GO" id="GO:0046872">
    <property type="term" value="F:metal ion binding"/>
    <property type="evidence" value="ECO:0007669"/>
    <property type="project" value="UniProtKB-KW"/>
</dbReference>
<organism evidence="16 17">
    <name type="scientific">Serratia marcescens</name>
    <dbReference type="NCBI Taxonomy" id="615"/>
    <lineage>
        <taxon>Bacteria</taxon>
        <taxon>Pseudomonadati</taxon>
        <taxon>Pseudomonadota</taxon>
        <taxon>Gammaproteobacteria</taxon>
        <taxon>Enterobacterales</taxon>
        <taxon>Yersiniaceae</taxon>
        <taxon>Serratia</taxon>
    </lineage>
</organism>
<dbReference type="RefSeq" id="WP_073534135.1">
    <property type="nucleotide sequence ID" value="NZ_MJAO01000025.1"/>
</dbReference>
<gene>
    <name evidence="16" type="ORF">BHU62_20230</name>
</gene>
<comment type="cofactor">
    <cofactor evidence="13">
        <name>Mg(2+)</name>
        <dbReference type="ChEBI" id="CHEBI:18420"/>
    </cofactor>
    <text evidence="13">Binds 1 Mg(2+) ion.</text>
</comment>
<keyword evidence="7 13" id="KW-0862">Zinc</keyword>
<protein>
    <submittedName>
        <fullName evidence="16">Alkaline phosphatase</fullName>
    </submittedName>
</protein>
<evidence type="ECO:0000256" key="4">
    <source>
        <dbReference type="ARBA" id="ARBA00022622"/>
    </source>
</evidence>
<evidence type="ECO:0000256" key="11">
    <source>
        <dbReference type="ARBA" id="ARBA00023288"/>
    </source>
</evidence>
<dbReference type="GO" id="GO:0005886">
    <property type="term" value="C:plasma membrane"/>
    <property type="evidence" value="ECO:0007669"/>
    <property type="project" value="UniProtKB-SubCell"/>
</dbReference>
<evidence type="ECO:0000256" key="8">
    <source>
        <dbReference type="ARBA" id="ARBA00022842"/>
    </source>
</evidence>
<evidence type="ECO:0000256" key="15">
    <source>
        <dbReference type="SAM" id="SignalP"/>
    </source>
</evidence>
<keyword evidence="10" id="KW-0325">Glycoprotein</keyword>
<dbReference type="InterPro" id="IPR017850">
    <property type="entry name" value="Alkaline_phosphatase_core_sf"/>
</dbReference>
<evidence type="ECO:0000256" key="13">
    <source>
        <dbReference type="PIRSR" id="PIRSR601952-2"/>
    </source>
</evidence>
<feature type="binding site" evidence="13">
    <location>
        <position position="387"/>
    </location>
    <ligand>
        <name>Zn(2+)</name>
        <dbReference type="ChEBI" id="CHEBI:29105"/>
        <label>2</label>
    </ligand>
</feature>
<comment type="subcellular location">
    <subcellularLocation>
        <location evidence="1">Cell membrane</location>
        <topology evidence="1">Lipid-anchor</topology>
        <topology evidence="1">GPI-anchor</topology>
    </subcellularLocation>
</comment>
<dbReference type="PANTHER" id="PTHR11596:SF5">
    <property type="entry name" value="ALKALINE PHOSPHATASE"/>
    <property type="match status" value="1"/>
</dbReference>
<feature type="chain" id="PRO_5013315941" evidence="15">
    <location>
        <begin position="27"/>
        <end position="510"/>
    </location>
</feature>
<evidence type="ECO:0000256" key="3">
    <source>
        <dbReference type="ARBA" id="ARBA00022553"/>
    </source>
</evidence>
<keyword evidence="15" id="KW-0732">Signal</keyword>
<reference evidence="16 17" key="1">
    <citation type="submission" date="2016-09" db="EMBL/GenBank/DDBJ databases">
        <title>Serratia marcescens MSU-97 and epiphytic antimycotic-producing bacteria.</title>
        <authorList>
            <person name="Matilla M.A."/>
        </authorList>
    </citation>
    <scope>NUCLEOTIDE SEQUENCE [LARGE SCALE GENOMIC DNA]</scope>
    <source>
        <strain evidence="16 17">MSU-97</strain>
    </source>
</reference>
<feature type="binding site" evidence="13">
    <location>
        <position position="340"/>
    </location>
    <ligand>
        <name>Mg(2+)</name>
        <dbReference type="ChEBI" id="CHEBI:18420"/>
    </ligand>
</feature>
<dbReference type="GO" id="GO:0004035">
    <property type="term" value="F:alkaline phosphatase activity"/>
    <property type="evidence" value="ECO:0007669"/>
    <property type="project" value="TreeGrafter"/>
</dbReference>
<dbReference type="AlphaFoldDB" id="A0A1Q4NVQ0"/>
<dbReference type="OrthoDB" id="9794455at2"/>
<feature type="binding site" evidence="13">
    <location>
        <position position="180"/>
    </location>
    <ligand>
        <name>Mg(2+)</name>
        <dbReference type="ChEBI" id="CHEBI:18420"/>
    </ligand>
</feature>
<feature type="binding site" evidence="13">
    <location>
        <position position="349"/>
    </location>
    <ligand>
        <name>Zn(2+)</name>
        <dbReference type="ChEBI" id="CHEBI:29105"/>
        <label>1</label>
    </ligand>
</feature>
<feature type="binding site" evidence="13">
    <location>
        <position position="69"/>
    </location>
    <ligand>
        <name>Mg(2+)</name>
        <dbReference type="ChEBI" id="CHEBI:18420"/>
    </ligand>
</feature>
<evidence type="ECO:0000313" key="17">
    <source>
        <dbReference type="Proteomes" id="UP000185770"/>
    </source>
</evidence>
<keyword evidence="3" id="KW-0597">Phosphoprotein</keyword>
<name>A0A1Q4NVQ0_SERMA</name>
<keyword evidence="5 13" id="KW-0479">Metal-binding</keyword>
<feature type="binding site" evidence="13">
    <location>
        <position position="345"/>
    </location>
    <ligand>
        <name>Zn(2+)</name>
        <dbReference type="ChEBI" id="CHEBI:29105"/>
        <label>2</label>
    </ligand>
</feature>
<feature type="active site" description="Phosphoserine intermediate" evidence="12">
    <location>
        <position position="119"/>
    </location>
</feature>
<dbReference type="Pfam" id="PF00245">
    <property type="entry name" value="Alk_phosphatase"/>
    <property type="match status" value="1"/>
</dbReference>
<dbReference type="GO" id="GO:0098552">
    <property type="term" value="C:side of membrane"/>
    <property type="evidence" value="ECO:0007669"/>
    <property type="project" value="UniProtKB-KW"/>
</dbReference>
<evidence type="ECO:0000256" key="1">
    <source>
        <dbReference type="ARBA" id="ARBA00004609"/>
    </source>
</evidence>
<evidence type="ECO:0000256" key="9">
    <source>
        <dbReference type="ARBA" id="ARBA00023136"/>
    </source>
</evidence>
<evidence type="ECO:0000256" key="5">
    <source>
        <dbReference type="ARBA" id="ARBA00022723"/>
    </source>
</evidence>
<evidence type="ECO:0000256" key="2">
    <source>
        <dbReference type="ARBA" id="ARBA00022475"/>
    </source>
</evidence>
<comment type="similarity">
    <text evidence="14">Belongs to the alkaline phosphatase family.</text>
</comment>
<evidence type="ECO:0000256" key="6">
    <source>
        <dbReference type="ARBA" id="ARBA00022801"/>
    </source>
</evidence>
<dbReference type="Gene3D" id="3.40.720.10">
    <property type="entry name" value="Alkaline Phosphatase, subunit A"/>
    <property type="match status" value="1"/>
</dbReference>
<dbReference type="FunFam" id="3.40.720.10:FF:000008">
    <property type="entry name" value="Alkaline phosphatase"/>
    <property type="match status" value="1"/>
</dbReference>
<proteinExistence type="inferred from homology"/>
<comment type="cofactor">
    <cofactor evidence="13">
        <name>Zn(2+)</name>
        <dbReference type="ChEBI" id="CHEBI:29105"/>
    </cofactor>
    <text evidence="13">Binds 2 Zn(2+) ions.</text>
</comment>
<feature type="binding site" evidence="13">
    <location>
        <position position="182"/>
    </location>
    <ligand>
        <name>Mg(2+)</name>
        <dbReference type="ChEBI" id="CHEBI:18420"/>
    </ligand>
</feature>
<evidence type="ECO:0000313" key="16">
    <source>
        <dbReference type="EMBL" id="OKB64960.1"/>
    </source>
</evidence>
<sequence>MFRLTLATRLALSMSLLAGWTATAGAADKAQLTQREDPYFLQAQNQLQQRIKQTPNTNRAKNVILVVGDGMGFSTVTAARIFEGQQRGVDGESNVLAWEAFPYLAAAKTYSADAQITDSAPSAVAMTTGVKTINDLMGLNHTAALNNCEDQQTKAVTTLWEMAATLGMSTGAVTTATITHATPGATYAHIANRDWESDAKMPAAALAAGCRDIARQLVEMKYGNGLNVAMGGGRANFLPDSVNDPEYPGKQGARKDGRDLTQAWLQRYGERGQYVWNQAQFDKIEPGKVDHLLALFEPSHMNFEHDRRKDAAGEPSLAEMTSKAIDILAKNPEGYLLLVEGGRIDHGSHNGNAYRTLSDAVALNEAVKTIVDKVNLDETLVVVTGDHSHTLTIAGYAKRGNPILGISVGVNGKPLLGSDGKPYTTVGFANGPGAVIPLTERPTLTMEQATAPDFIQPALVPLKSETHGGEDLGIYAIGPWAHLFQGTVEENYTFHVMNYASRIGERLSKL</sequence>
<dbReference type="InterPro" id="IPR001952">
    <property type="entry name" value="Alkaline_phosphatase"/>
</dbReference>
<feature type="binding site" evidence="13">
    <location>
        <position position="467"/>
    </location>
    <ligand>
        <name>Zn(2+)</name>
        <dbReference type="ChEBI" id="CHEBI:29105"/>
        <label>2</label>
    </ligand>
</feature>
<keyword evidence="8 13" id="KW-0460">Magnesium</keyword>